<keyword evidence="4 6" id="KW-1133">Transmembrane helix</keyword>
<dbReference type="AlphaFoldDB" id="A0A7J7XLP1"/>
<comment type="caution">
    <text evidence="8">The sequence shown here is derived from an EMBL/GenBank/DDBJ whole genome shotgun (WGS) entry which is preliminary data.</text>
</comment>
<sequence>MAAADELAFHEFEEATNLLAETPDVTTISRSDPRTPEGQVAVAVGSGGGYGAEDEVESDKTALLQEPQPQPGFWTFSYYQSFFDVDTSQVLDRIKGSLLPRPGHSFVRHHLRNRPDLYGPFWICATLAFVLAVTGNLTVVLAQRRDPSIHYSPQFHKVTVAGITIYCYAWLVPLALWAFLQWRKGVRERMGPYTFLETVCFYGYSLFIFIPTVVLWLIPVPWLQWLFGALALALSAAGLVFTLWPIVREDTRLVASMLLSAVVLLHALLAMGCKFYFFQPLPLEHMAPAHQDTSLHPNVVLTPTPPRPMITEGLRLQSFSFRSNRRDTACPAPKMMSEGSLDISRSLCYFPDFSYKANTFIFYAKVIQRIYIKVGDGWLN</sequence>
<dbReference type="PANTHER" id="PTHR12822">
    <property type="entry name" value="PROTEIN YIPF"/>
    <property type="match status" value="1"/>
</dbReference>
<evidence type="ECO:0000256" key="4">
    <source>
        <dbReference type="ARBA" id="ARBA00022989"/>
    </source>
</evidence>
<reference evidence="8 9" key="1">
    <citation type="journal article" date="2020" name="Nature">
        <title>Six reference-quality genomes reveal evolution of bat adaptations.</title>
        <authorList>
            <person name="Jebb D."/>
            <person name="Huang Z."/>
            <person name="Pippel M."/>
            <person name="Hughes G.M."/>
            <person name="Lavrichenko K."/>
            <person name="Devanna P."/>
            <person name="Winkler S."/>
            <person name="Jermiin L.S."/>
            <person name="Skirmuntt E.C."/>
            <person name="Katzourakis A."/>
            <person name="Burkitt-Gray L."/>
            <person name="Ray D.A."/>
            <person name="Sullivan K.A.M."/>
            <person name="Roscito J.G."/>
            <person name="Kirilenko B.M."/>
            <person name="Davalos L.M."/>
            <person name="Corthals A.P."/>
            <person name="Power M.L."/>
            <person name="Jones G."/>
            <person name="Ransome R.D."/>
            <person name="Dechmann D.K.N."/>
            <person name="Locatelli A.G."/>
            <person name="Puechmaille S.J."/>
            <person name="Fedrigo O."/>
            <person name="Jarvis E.D."/>
            <person name="Hiller M."/>
            <person name="Vernes S.C."/>
            <person name="Myers E.W."/>
            <person name="Teeling E.C."/>
        </authorList>
    </citation>
    <scope>NUCLEOTIDE SEQUENCE [LARGE SCALE GENOMIC DNA]</scope>
    <source>
        <strain evidence="8">MMyoMyo1</strain>
        <tissue evidence="8">Flight muscle</tissue>
    </source>
</reference>
<comment type="subcellular location">
    <subcellularLocation>
        <location evidence="6">Golgi apparatus membrane</location>
        <topology evidence="6">Multi-pass membrane protein</topology>
    </subcellularLocation>
    <subcellularLocation>
        <location evidence="1">Golgi apparatus</location>
        <location evidence="1">cis-Golgi network membrane</location>
        <topology evidence="1">Multi-pass membrane protein</topology>
    </subcellularLocation>
</comment>
<dbReference type="Pfam" id="PF04893">
    <property type="entry name" value="Yip1"/>
    <property type="match status" value="1"/>
</dbReference>
<organism evidence="8 9">
    <name type="scientific">Myotis myotis</name>
    <name type="common">Greater mouse-eared bat</name>
    <name type="synonym">Vespertilio myotis</name>
    <dbReference type="NCBI Taxonomy" id="51298"/>
    <lineage>
        <taxon>Eukaryota</taxon>
        <taxon>Metazoa</taxon>
        <taxon>Chordata</taxon>
        <taxon>Craniata</taxon>
        <taxon>Vertebrata</taxon>
        <taxon>Euteleostomi</taxon>
        <taxon>Mammalia</taxon>
        <taxon>Eutheria</taxon>
        <taxon>Laurasiatheria</taxon>
        <taxon>Chiroptera</taxon>
        <taxon>Yangochiroptera</taxon>
        <taxon>Vespertilionidae</taxon>
        <taxon>Myotis</taxon>
    </lineage>
</organism>
<proteinExistence type="inferred from homology"/>
<feature type="transmembrane region" description="Helical" evidence="6">
    <location>
        <begin position="117"/>
        <end position="140"/>
    </location>
</feature>
<comment type="similarity">
    <text evidence="2 6">Belongs to the YIP1 family.</text>
</comment>
<dbReference type="InterPro" id="IPR006977">
    <property type="entry name" value="Yip1_dom"/>
</dbReference>
<feature type="transmembrane region" description="Helical" evidence="6">
    <location>
        <begin position="253"/>
        <end position="277"/>
    </location>
</feature>
<evidence type="ECO:0000259" key="7">
    <source>
        <dbReference type="Pfam" id="PF04893"/>
    </source>
</evidence>
<protein>
    <recommendedName>
        <fullName evidence="6">Protein YIPF</fullName>
    </recommendedName>
</protein>
<evidence type="ECO:0000256" key="2">
    <source>
        <dbReference type="ARBA" id="ARBA00010596"/>
    </source>
</evidence>
<keyword evidence="9" id="KW-1185">Reference proteome</keyword>
<evidence type="ECO:0000256" key="5">
    <source>
        <dbReference type="ARBA" id="ARBA00023136"/>
    </source>
</evidence>
<dbReference type="EMBL" id="JABWUV010000006">
    <property type="protein sequence ID" value="KAF6350579.1"/>
    <property type="molecule type" value="Genomic_DNA"/>
</dbReference>
<gene>
    <name evidence="8" type="ORF">mMyoMyo1_020664</name>
</gene>
<feature type="transmembrane region" description="Helical" evidence="6">
    <location>
        <begin position="225"/>
        <end position="246"/>
    </location>
</feature>
<dbReference type="GO" id="GO:0031267">
    <property type="term" value="F:small GTPase binding"/>
    <property type="evidence" value="ECO:0007669"/>
    <property type="project" value="InterPro"/>
</dbReference>
<evidence type="ECO:0000256" key="3">
    <source>
        <dbReference type="ARBA" id="ARBA00022692"/>
    </source>
</evidence>
<feature type="transmembrane region" description="Helical" evidence="6">
    <location>
        <begin position="201"/>
        <end position="219"/>
    </location>
</feature>
<accession>A0A7J7XLP1</accession>
<dbReference type="InterPro" id="IPR039765">
    <property type="entry name" value="Yip5/YIPF1/YIPF2"/>
</dbReference>
<evidence type="ECO:0000256" key="6">
    <source>
        <dbReference type="RuleBase" id="RU361264"/>
    </source>
</evidence>
<feature type="domain" description="Yip1" evidence="7">
    <location>
        <begin position="98"/>
        <end position="270"/>
    </location>
</feature>
<dbReference type="Proteomes" id="UP000527355">
    <property type="component" value="Unassembled WGS sequence"/>
</dbReference>
<dbReference type="PANTHER" id="PTHR12822:SF3">
    <property type="entry name" value="PROTEIN YIPF2"/>
    <property type="match status" value="1"/>
</dbReference>
<feature type="transmembrane region" description="Helical" evidence="6">
    <location>
        <begin position="160"/>
        <end position="180"/>
    </location>
</feature>
<name>A0A7J7XLP1_MYOMY</name>
<dbReference type="GO" id="GO:0000139">
    <property type="term" value="C:Golgi membrane"/>
    <property type="evidence" value="ECO:0007669"/>
    <property type="project" value="UniProtKB-SubCell"/>
</dbReference>
<keyword evidence="5 6" id="KW-0472">Membrane</keyword>
<dbReference type="GO" id="GO:0016192">
    <property type="term" value="P:vesicle-mediated transport"/>
    <property type="evidence" value="ECO:0007669"/>
    <property type="project" value="InterPro"/>
</dbReference>
<evidence type="ECO:0000256" key="1">
    <source>
        <dbReference type="ARBA" id="ARBA00004257"/>
    </source>
</evidence>
<dbReference type="VEuPathDB" id="HostDB:GeneID_118659046"/>
<evidence type="ECO:0000313" key="8">
    <source>
        <dbReference type="EMBL" id="KAF6350579.1"/>
    </source>
</evidence>
<keyword evidence="3 6" id="KW-0812">Transmembrane</keyword>
<evidence type="ECO:0000313" key="9">
    <source>
        <dbReference type="Proteomes" id="UP000527355"/>
    </source>
</evidence>